<dbReference type="CDD" id="cd00657">
    <property type="entry name" value="Ferritin_like"/>
    <property type="match status" value="1"/>
</dbReference>
<feature type="signal peptide" evidence="1">
    <location>
        <begin position="1"/>
        <end position="22"/>
    </location>
</feature>
<dbReference type="InterPro" id="IPR009078">
    <property type="entry name" value="Ferritin-like_SF"/>
</dbReference>
<dbReference type="PROSITE" id="PS51257">
    <property type="entry name" value="PROKAR_LIPOPROTEIN"/>
    <property type="match status" value="1"/>
</dbReference>
<feature type="chain" id="PRO_5047054855" evidence="1">
    <location>
        <begin position="23"/>
        <end position="220"/>
    </location>
</feature>
<reference evidence="2" key="1">
    <citation type="submission" date="2021-10" db="EMBL/GenBank/DDBJ databases">
        <authorList>
            <person name="Dean J.D."/>
            <person name="Kim M.K."/>
            <person name="Newey C.N."/>
            <person name="Stoker T.S."/>
            <person name="Thompson D.W."/>
            <person name="Grose J.H."/>
        </authorList>
    </citation>
    <scope>NUCLEOTIDE SEQUENCE</scope>
    <source>
        <strain evidence="2">BT635</strain>
    </source>
</reference>
<sequence length="220" mass="23223">MRRRSFFRVAGATVAASTLVLAGCGDDPKIEPTDTGTVISIGDGENGLLNYVYLLEQLEATFYQKIVDAKPAFLSAAELTAITDLRDHEVIHREFFKQLLGGNAIGTFEFNFSTLTLTTRTGVLEAARLLEDLGVAAYNGAAKLITTKNTLVLLGKIASVEARHAAFIHDLLGIDPFADVVAATGADAGLGPALTPAQVITAAAPFFLPYTIDVSGLPLA</sequence>
<evidence type="ECO:0000256" key="1">
    <source>
        <dbReference type="SAM" id="SignalP"/>
    </source>
</evidence>
<keyword evidence="3" id="KW-1185">Reference proteome</keyword>
<evidence type="ECO:0000313" key="2">
    <source>
        <dbReference type="EMBL" id="MCB2376063.1"/>
    </source>
</evidence>
<organism evidence="2 3">
    <name type="scientific">Hymenobacter nitidus</name>
    <dbReference type="NCBI Taxonomy" id="2880929"/>
    <lineage>
        <taxon>Bacteria</taxon>
        <taxon>Pseudomonadati</taxon>
        <taxon>Bacteroidota</taxon>
        <taxon>Cytophagia</taxon>
        <taxon>Cytophagales</taxon>
        <taxon>Hymenobacteraceae</taxon>
        <taxon>Hymenobacter</taxon>
    </lineage>
</organism>
<gene>
    <name evidence="2" type="ORF">LGH70_00605</name>
</gene>
<comment type="caution">
    <text evidence="2">The sequence shown here is derived from an EMBL/GenBank/DDBJ whole genome shotgun (WGS) entry which is preliminary data.</text>
</comment>
<dbReference type="Pfam" id="PF13668">
    <property type="entry name" value="Ferritin_2"/>
    <property type="match status" value="1"/>
</dbReference>
<dbReference type="RefSeq" id="WP_226181684.1">
    <property type="nucleotide sequence ID" value="NZ_JAJADQ010000001.1"/>
</dbReference>
<dbReference type="Proteomes" id="UP001165297">
    <property type="component" value="Unassembled WGS sequence"/>
</dbReference>
<name>A0ABS8A6P0_9BACT</name>
<protein>
    <submittedName>
        <fullName evidence="2">Ferritin-like domain-containing protein</fullName>
    </submittedName>
</protein>
<accession>A0ABS8A6P0</accession>
<dbReference type="SUPFAM" id="SSF47240">
    <property type="entry name" value="Ferritin-like"/>
    <property type="match status" value="1"/>
</dbReference>
<proteinExistence type="predicted"/>
<keyword evidence="1" id="KW-0732">Signal</keyword>
<dbReference type="EMBL" id="JAJADQ010000001">
    <property type="protein sequence ID" value="MCB2376063.1"/>
    <property type="molecule type" value="Genomic_DNA"/>
</dbReference>
<evidence type="ECO:0000313" key="3">
    <source>
        <dbReference type="Proteomes" id="UP001165297"/>
    </source>
</evidence>